<evidence type="ECO:0000256" key="8">
    <source>
        <dbReference type="ARBA" id="ARBA00022982"/>
    </source>
</evidence>
<feature type="domain" description="Cytochrome c" evidence="15">
    <location>
        <begin position="370"/>
        <end position="451"/>
    </location>
</feature>
<feature type="compositionally biased region" description="Polar residues" evidence="13">
    <location>
        <begin position="480"/>
        <end position="491"/>
    </location>
</feature>
<keyword evidence="7 12" id="KW-0479">Metal-binding</keyword>
<comment type="subcellular location">
    <subcellularLocation>
        <location evidence="1">Cell membrane</location>
        <topology evidence="1">Multi-pass membrane protein</topology>
    </subcellularLocation>
</comment>
<evidence type="ECO:0000256" key="6">
    <source>
        <dbReference type="ARBA" id="ARBA00022692"/>
    </source>
</evidence>
<feature type="transmembrane region" description="Helical" evidence="14">
    <location>
        <begin position="185"/>
        <end position="208"/>
    </location>
</feature>
<dbReference type="AlphaFoldDB" id="A0A2R6Y2B1"/>
<evidence type="ECO:0000256" key="5">
    <source>
        <dbReference type="ARBA" id="ARBA00022617"/>
    </source>
</evidence>
<keyword evidence="8" id="KW-0249">Electron transport</keyword>
<dbReference type="GO" id="GO:0019646">
    <property type="term" value="P:aerobic electron transport chain"/>
    <property type="evidence" value="ECO:0007669"/>
    <property type="project" value="InterPro"/>
</dbReference>
<evidence type="ECO:0000256" key="9">
    <source>
        <dbReference type="ARBA" id="ARBA00022989"/>
    </source>
</evidence>
<dbReference type="Gene3D" id="1.10.760.10">
    <property type="entry name" value="Cytochrome c-like domain"/>
    <property type="match status" value="1"/>
</dbReference>
<evidence type="ECO:0000256" key="13">
    <source>
        <dbReference type="SAM" id="MobiDB-lite"/>
    </source>
</evidence>
<protein>
    <submittedName>
        <fullName evidence="16">Cytochrome c family protein</fullName>
    </submittedName>
</protein>
<proteinExistence type="inferred from homology"/>
<evidence type="ECO:0000256" key="3">
    <source>
        <dbReference type="ARBA" id="ARBA00022448"/>
    </source>
</evidence>
<dbReference type="Pfam" id="PF00034">
    <property type="entry name" value="Cytochrom_C"/>
    <property type="match status" value="1"/>
</dbReference>
<dbReference type="GO" id="GO:0020037">
    <property type="term" value="F:heme binding"/>
    <property type="evidence" value="ECO:0007669"/>
    <property type="project" value="InterPro"/>
</dbReference>
<keyword evidence="3" id="KW-0813">Transport</keyword>
<feature type="region of interest" description="Disordered" evidence="13">
    <location>
        <begin position="471"/>
        <end position="491"/>
    </location>
</feature>
<dbReference type="Pfam" id="PF01654">
    <property type="entry name" value="Cyt_bd_oxida_I"/>
    <property type="match status" value="1"/>
</dbReference>
<keyword evidence="5 12" id="KW-0349">Heme</keyword>
<evidence type="ECO:0000313" key="17">
    <source>
        <dbReference type="Proteomes" id="UP000244338"/>
    </source>
</evidence>
<dbReference type="SUPFAM" id="SSF46626">
    <property type="entry name" value="Cytochrome c"/>
    <property type="match status" value="1"/>
</dbReference>
<evidence type="ECO:0000256" key="10">
    <source>
        <dbReference type="ARBA" id="ARBA00023004"/>
    </source>
</evidence>
<keyword evidence="9 14" id="KW-1133">Transmembrane helix</keyword>
<comment type="caution">
    <text evidence="16">The sequence shown here is derived from an EMBL/GenBank/DDBJ whole genome shotgun (WGS) entry which is preliminary data.</text>
</comment>
<organism evidence="16 17">
    <name type="scientific">Candidatus Carbonibacillus altaicus</name>
    <dbReference type="NCBI Taxonomy" id="2163959"/>
    <lineage>
        <taxon>Bacteria</taxon>
        <taxon>Bacillati</taxon>
        <taxon>Bacillota</taxon>
        <taxon>Bacilli</taxon>
        <taxon>Bacillales</taxon>
        <taxon>Candidatus Carbonibacillus</taxon>
    </lineage>
</organism>
<reference evidence="17" key="1">
    <citation type="journal article" date="2018" name="Sci. Rep.">
        <title>Lignite coal burning seam in the remote Altai Mountains harbors a hydrogen-driven thermophilic microbial community.</title>
        <authorList>
            <person name="Kadnikov V.V."/>
            <person name="Mardanov A.V."/>
            <person name="Ivasenko D.A."/>
            <person name="Antsiferov D.V."/>
            <person name="Beletsky A.V."/>
            <person name="Karnachuk O.V."/>
            <person name="Ravin N.V."/>
        </authorList>
    </citation>
    <scope>NUCLEOTIDE SEQUENCE [LARGE SCALE GENOMIC DNA]</scope>
</reference>
<keyword evidence="10 12" id="KW-0408">Iron</keyword>
<evidence type="ECO:0000259" key="15">
    <source>
        <dbReference type="PROSITE" id="PS51007"/>
    </source>
</evidence>
<dbReference type="Proteomes" id="UP000244338">
    <property type="component" value="Unassembled WGS sequence"/>
</dbReference>
<dbReference type="GO" id="GO:0046872">
    <property type="term" value="F:metal ion binding"/>
    <property type="evidence" value="ECO:0007669"/>
    <property type="project" value="UniProtKB-KW"/>
</dbReference>
<feature type="transmembrane region" description="Helical" evidence="14">
    <location>
        <begin position="141"/>
        <end position="165"/>
    </location>
</feature>
<keyword evidence="4" id="KW-1003">Cell membrane</keyword>
<evidence type="ECO:0000256" key="7">
    <source>
        <dbReference type="ARBA" id="ARBA00022723"/>
    </source>
</evidence>
<accession>A0A2R6Y2B1</accession>
<dbReference type="InterPro" id="IPR009056">
    <property type="entry name" value="Cyt_c-like_dom"/>
</dbReference>
<dbReference type="PROSITE" id="PS51007">
    <property type="entry name" value="CYTC"/>
    <property type="match status" value="1"/>
</dbReference>
<evidence type="ECO:0000313" key="16">
    <source>
        <dbReference type="EMBL" id="PTQ56829.1"/>
    </source>
</evidence>
<dbReference type="GO" id="GO:0009055">
    <property type="term" value="F:electron transfer activity"/>
    <property type="evidence" value="ECO:0007669"/>
    <property type="project" value="InterPro"/>
</dbReference>
<feature type="transmembrane region" description="Helical" evidence="14">
    <location>
        <begin position="262"/>
        <end position="283"/>
    </location>
</feature>
<evidence type="ECO:0000256" key="1">
    <source>
        <dbReference type="ARBA" id="ARBA00004651"/>
    </source>
</evidence>
<comment type="similarity">
    <text evidence="2">Belongs to the cytochrome ubiquinol oxidase subunit 1 family.</text>
</comment>
<evidence type="ECO:0000256" key="4">
    <source>
        <dbReference type="ARBA" id="ARBA00022475"/>
    </source>
</evidence>
<evidence type="ECO:0000256" key="2">
    <source>
        <dbReference type="ARBA" id="ARBA00009819"/>
    </source>
</evidence>
<sequence>MFTDLLGFYPQWYVPNFGSGYVVALIASTHVLFSHISVGASFLLAYLMTKAYRGNHEEIYDYVKKYLFTLLLTSYIIGSLTGPGIWFSTTVSNPRGISALIHNFVWAWAAEWVWFVTEVALVYILYYIFDKVDKKTVMHLSWVFAIVSWGTLLIIVGILAFMMSPGSEKWFVTGNIMDAFFNPNYFPQVGVRTSFTVALAALMGLAVATRIKETALRQDLVRTMSMAGIGGLIFAGMFMVWYLDTLPGRAKVTLDFAIPPAFKTVIFVSIAVLALIFALFYIWPKANRSTAFLIVLMVAVLGLTIFPQERIREWLRKPYIAGDFLYVNQVVARDVPGKNITNEIDTIDEKGFLKVHPFVPESVKTITPENMLEAGRAMAMISCASCHSLDEGGPRPLVLKMEGITRPDLIYQFIERRLSGDPHKGASPYMPKITGTDEEIKALSYYLAHLNYEYLVAKQRGVPLTEVQKEQLEAPIPQPELTQKEQPQAAR</sequence>
<feature type="transmembrane region" description="Helical" evidence="14">
    <location>
        <begin position="66"/>
        <end position="86"/>
    </location>
</feature>
<feature type="transmembrane region" description="Helical" evidence="14">
    <location>
        <begin position="106"/>
        <end position="129"/>
    </location>
</feature>
<evidence type="ECO:0000256" key="12">
    <source>
        <dbReference type="PROSITE-ProRule" id="PRU00433"/>
    </source>
</evidence>
<dbReference type="GO" id="GO:0070069">
    <property type="term" value="C:cytochrome complex"/>
    <property type="evidence" value="ECO:0007669"/>
    <property type="project" value="InterPro"/>
</dbReference>
<name>A0A2R6Y2B1_9BACL</name>
<dbReference type="InterPro" id="IPR036909">
    <property type="entry name" value="Cyt_c-like_dom_sf"/>
</dbReference>
<feature type="transmembrane region" description="Helical" evidence="14">
    <location>
        <begin position="20"/>
        <end position="45"/>
    </location>
</feature>
<keyword evidence="11 14" id="KW-0472">Membrane</keyword>
<feature type="transmembrane region" description="Helical" evidence="14">
    <location>
        <begin position="290"/>
        <end position="307"/>
    </location>
</feature>
<dbReference type="EMBL" id="PEBX01000018">
    <property type="protein sequence ID" value="PTQ56829.1"/>
    <property type="molecule type" value="Genomic_DNA"/>
</dbReference>
<evidence type="ECO:0000256" key="14">
    <source>
        <dbReference type="SAM" id="Phobius"/>
    </source>
</evidence>
<evidence type="ECO:0000256" key="11">
    <source>
        <dbReference type="ARBA" id="ARBA00023136"/>
    </source>
</evidence>
<feature type="transmembrane region" description="Helical" evidence="14">
    <location>
        <begin position="220"/>
        <end position="242"/>
    </location>
</feature>
<dbReference type="GO" id="GO:0005886">
    <property type="term" value="C:plasma membrane"/>
    <property type="evidence" value="ECO:0007669"/>
    <property type="project" value="UniProtKB-SubCell"/>
</dbReference>
<gene>
    <name evidence="16" type="ORF">BSOLF_2631</name>
</gene>
<keyword evidence="6 14" id="KW-0812">Transmembrane</keyword>
<dbReference type="InterPro" id="IPR002585">
    <property type="entry name" value="Cyt-d_ubiquinol_oxidase_su_1"/>
</dbReference>